<keyword evidence="3" id="KW-1185">Reference proteome</keyword>
<sequence length="132" mass="13809">MGVIVMLRNLFFTALLIIANIAPMVVSSPDGLPAVATTHVATHLGEGATRDGSVKRNAVKEASTTASINTDEGQQYEHKMEKKILGRKAAGGGRFGAAAASEFASTTASSTAGFVAFTSDYHSPRHHPPKNN</sequence>
<keyword evidence="1" id="KW-0732">Signal</keyword>
<gene>
    <name evidence="2" type="ORF">LTRI10_LOCUS35705</name>
</gene>
<feature type="chain" id="PRO_5043886714" evidence="1">
    <location>
        <begin position="28"/>
        <end position="132"/>
    </location>
</feature>
<protein>
    <submittedName>
        <fullName evidence="2">Uncharacterized protein</fullName>
    </submittedName>
</protein>
<evidence type="ECO:0000313" key="3">
    <source>
        <dbReference type="Proteomes" id="UP001497516"/>
    </source>
</evidence>
<proteinExistence type="predicted"/>
<dbReference type="EMBL" id="OZ034819">
    <property type="protein sequence ID" value="CAL1395262.1"/>
    <property type="molecule type" value="Genomic_DNA"/>
</dbReference>
<dbReference type="AlphaFoldDB" id="A0AAV2FBC7"/>
<name>A0AAV2FBC7_9ROSI</name>
<feature type="signal peptide" evidence="1">
    <location>
        <begin position="1"/>
        <end position="27"/>
    </location>
</feature>
<accession>A0AAV2FBC7</accession>
<evidence type="ECO:0000256" key="1">
    <source>
        <dbReference type="SAM" id="SignalP"/>
    </source>
</evidence>
<reference evidence="2 3" key="1">
    <citation type="submission" date="2024-04" db="EMBL/GenBank/DDBJ databases">
        <authorList>
            <person name="Fracassetti M."/>
        </authorList>
    </citation>
    <scope>NUCLEOTIDE SEQUENCE [LARGE SCALE GENOMIC DNA]</scope>
</reference>
<evidence type="ECO:0000313" key="2">
    <source>
        <dbReference type="EMBL" id="CAL1395262.1"/>
    </source>
</evidence>
<organism evidence="2 3">
    <name type="scientific">Linum trigynum</name>
    <dbReference type="NCBI Taxonomy" id="586398"/>
    <lineage>
        <taxon>Eukaryota</taxon>
        <taxon>Viridiplantae</taxon>
        <taxon>Streptophyta</taxon>
        <taxon>Embryophyta</taxon>
        <taxon>Tracheophyta</taxon>
        <taxon>Spermatophyta</taxon>
        <taxon>Magnoliopsida</taxon>
        <taxon>eudicotyledons</taxon>
        <taxon>Gunneridae</taxon>
        <taxon>Pentapetalae</taxon>
        <taxon>rosids</taxon>
        <taxon>fabids</taxon>
        <taxon>Malpighiales</taxon>
        <taxon>Linaceae</taxon>
        <taxon>Linum</taxon>
    </lineage>
</organism>
<dbReference type="Proteomes" id="UP001497516">
    <property type="component" value="Chromosome 6"/>
</dbReference>